<feature type="compositionally biased region" description="Basic residues" evidence="1">
    <location>
        <begin position="1"/>
        <end position="11"/>
    </location>
</feature>
<dbReference type="SMART" id="SM00879">
    <property type="entry name" value="Brix"/>
    <property type="match status" value="1"/>
</dbReference>
<evidence type="ECO:0000256" key="1">
    <source>
        <dbReference type="SAM" id="MobiDB-lite"/>
    </source>
</evidence>
<dbReference type="GO" id="GO:0019843">
    <property type="term" value="F:rRNA binding"/>
    <property type="evidence" value="ECO:0007669"/>
    <property type="project" value="InterPro"/>
</dbReference>
<name>A0A2C5YNV3_9HYPO</name>
<evidence type="ECO:0000313" key="3">
    <source>
        <dbReference type="EMBL" id="PHH69406.1"/>
    </source>
</evidence>
<feature type="region of interest" description="Disordered" evidence="1">
    <location>
        <begin position="284"/>
        <end position="311"/>
    </location>
</feature>
<dbReference type="InterPro" id="IPR045112">
    <property type="entry name" value="PPAN-like"/>
</dbReference>
<dbReference type="GO" id="GO:0030687">
    <property type="term" value="C:preribosome, large subunit precursor"/>
    <property type="evidence" value="ECO:0007669"/>
    <property type="project" value="TreeGrafter"/>
</dbReference>
<feature type="compositionally biased region" description="Basic and acidic residues" evidence="1">
    <location>
        <begin position="367"/>
        <end position="390"/>
    </location>
</feature>
<comment type="caution">
    <text evidence="3">The sequence shown here is derived from an EMBL/GenBank/DDBJ whole genome shotgun (WGS) entry which is preliminary data.</text>
</comment>
<dbReference type="PANTHER" id="PTHR12661">
    <property type="entry name" value="PETER PAN-RELATED"/>
    <property type="match status" value="1"/>
</dbReference>
<dbReference type="AlphaFoldDB" id="A0A2C5YNV3"/>
<feature type="domain" description="Brix" evidence="2">
    <location>
        <begin position="31"/>
        <end position="340"/>
    </location>
</feature>
<dbReference type="Proteomes" id="UP000226431">
    <property type="component" value="Unassembled WGS sequence"/>
</dbReference>
<feature type="region of interest" description="Disordered" evidence="1">
    <location>
        <begin position="1"/>
        <end position="29"/>
    </location>
</feature>
<dbReference type="Pfam" id="PF04427">
    <property type="entry name" value="Brix"/>
    <property type="match status" value="1"/>
</dbReference>
<evidence type="ECO:0000259" key="2">
    <source>
        <dbReference type="PROSITE" id="PS50833"/>
    </source>
</evidence>
<dbReference type="PROSITE" id="PS50833">
    <property type="entry name" value="BRIX"/>
    <property type="match status" value="1"/>
</dbReference>
<reference evidence="3 4" key="1">
    <citation type="submission" date="2017-06" db="EMBL/GenBank/DDBJ databases">
        <title>Ant-infecting Ophiocordyceps genomes reveal a high diversity of potential behavioral manipulation genes and a possible major role for enterotoxins.</title>
        <authorList>
            <person name="De Bekker C."/>
            <person name="Evans H.C."/>
            <person name="Brachmann A."/>
            <person name="Hughes D.P."/>
        </authorList>
    </citation>
    <scope>NUCLEOTIDE SEQUENCE [LARGE SCALE GENOMIC DNA]</scope>
    <source>
        <strain evidence="3 4">Map16</strain>
    </source>
</reference>
<dbReference type="GO" id="GO:0000027">
    <property type="term" value="P:ribosomal large subunit assembly"/>
    <property type="evidence" value="ECO:0007669"/>
    <property type="project" value="TreeGrafter"/>
</dbReference>
<dbReference type="EMBL" id="NJES01000770">
    <property type="protein sequence ID" value="PHH69406.1"/>
    <property type="molecule type" value="Genomic_DNA"/>
</dbReference>
<dbReference type="OrthoDB" id="10261452at2759"/>
<accession>A0A2C5YNV3</accession>
<keyword evidence="4" id="KW-1185">Reference proteome</keyword>
<gene>
    <name evidence="3" type="ORF">CDD80_6775</name>
</gene>
<evidence type="ECO:0000313" key="4">
    <source>
        <dbReference type="Proteomes" id="UP000226431"/>
    </source>
</evidence>
<dbReference type="PANTHER" id="PTHR12661:SF5">
    <property type="entry name" value="SUPPRESSOR OF SWI4 1 HOMOLOG"/>
    <property type="match status" value="1"/>
</dbReference>
<sequence length="405" mass="45156">MARKRTKKRTHPGANQPAPANGHATTSSPKSMVIRIGAGEVGSSISQLTRDVRRVMEPGTASRLKERRGNKLKDYVVMCGPLGVTHLLLFSRSESGNTNLRIASAPRGPTMHFRVESYSLCRDVQRVQKHALGGGSEFLTPPLLVMDSFTRPNSDSKSAVPKHLETLAATVFRSLFPPINPTTTPLKTVRRVVLFKRETADDGTFIVNFRHYAITTRTAGLSRPLRRIKAAEKLMATKSSRHSKVPNLGKLEDIADYMMADGYATDATSGSEIESDAEVEILEPTSKKVLPASKAAQASTTTTTAPEDEQDGVERVGVKLVELGPRMRLRLTKVEEGLCAGKILWHEYVRKSGAEVRDLERRWERRRVEKEARRREQKENLERKKGKGEGDDVDMDDEEEEEEEE</sequence>
<feature type="compositionally biased region" description="Acidic residues" evidence="1">
    <location>
        <begin position="391"/>
        <end position="405"/>
    </location>
</feature>
<protein>
    <recommendedName>
        <fullName evidence="2">Brix domain-containing protein</fullName>
    </recommendedName>
</protein>
<dbReference type="InterPro" id="IPR007109">
    <property type="entry name" value="Brix"/>
</dbReference>
<proteinExistence type="predicted"/>
<dbReference type="STRING" id="2004952.A0A2C5YNV3"/>
<dbReference type="GO" id="GO:0006364">
    <property type="term" value="P:rRNA processing"/>
    <property type="evidence" value="ECO:0007669"/>
    <property type="project" value="InterPro"/>
</dbReference>
<feature type="region of interest" description="Disordered" evidence="1">
    <location>
        <begin position="367"/>
        <end position="405"/>
    </location>
</feature>
<feature type="compositionally biased region" description="Low complexity" evidence="1">
    <location>
        <begin position="292"/>
        <end position="305"/>
    </location>
</feature>
<organism evidence="3 4">
    <name type="scientific">Ophiocordyceps camponoti-rufipedis</name>
    <dbReference type="NCBI Taxonomy" id="2004952"/>
    <lineage>
        <taxon>Eukaryota</taxon>
        <taxon>Fungi</taxon>
        <taxon>Dikarya</taxon>
        <taxon>Ascomycota</taxon>
        <taxon>Pezizomycotina</taxon>
        <taxon>Sordariomycetes</taxon>
        <taxon>Hypocreomycetidae</taxon>
        <taxon>Hypocreales</taxon>
        <taxon>Ophiocordycipitaceae</taxon>
        <taxon>Ophiocordyceps</taxon>
    </lineage>
</organism>